<dbReference type="Proteomes" id="UP000597877">
    <property type="component" value="Unassembled WGS sequence"/>
</dbReference>
<evidence type="ECO:0000313" key="2">
    <source>
        <dbReference type="Proteomes" id="UP000597877"/>
    </source>
</evidence>
<sequence length="57" mass="6983">MEETFDKELVKKKYPFPIATYYAKMQKEEKCMNKCRGFFKTRTCWSSSKRRREDSES</sequence>
<proteinExistence type="predicted"/>
<gene>
    <name evidence="1" type="ORF">H8S00_06355</name>
</gene>
<comment type="caution">
    <text evidence="1">The sequence shown here is derived from an EMBL/GenBank/DDBJ whole genome shotgun (WGS) entry which is preliminary data.</text>
</comment>
<evidence type="ECO:0000313" key="1">
    <source>
        <dbReference type="EMBL" id="MBC5667600.1"/>
    </source>
</evidence>
<name>A0ABR7F476_9FIRM</name>
<dbReference type="EMBL" id="JACOOZ010000004">
    <property type="protein sequence ID" value="MBC5667600.1"/>
    <property type="molecule type" value="Genomic_DNA"/>
</dbReference>
<dbReference type="RefSeq" id="WP_158576848.1">
    <property type="nucleotide sequence ID" value="NZ_JACOOZ010000004.1"/>
</dbReference>
<keyword evidence="2" id="KW-1185">Reference proteome</keyword>
<organism evidence="1 2">
    <name type="scientific">Eubacterium segne</name>
    <dbReference type="NCBI Taxonomy" id="2763045"/>
    <lineage>
        <taxon>Bacteria</taxon>
        <taxon>Bacillati</taxon>
        <taxon>Bacillota</taxon>
        <taxon>Clostridia</taxon>
        <taxon>Eubacteriales</taxon>
        <taxon>Eubacteriaceae</taxon>
        <taxon>Eubacterium</taxon>
    </lineage>
</organism>
<reference evidence="1 2" key="1">
    <citation type="submission" date="2020-08" db="EMBL/GenBank/DDBJ databases">
        <title>Genome public.</title>
        <authorList>
            <person name="Liu C."/>
            <person name="Sun Q."/>
        </authorList>
    </citation>
    <scope>NUCLEOTIDE SEQUENCE [LARGE SCALE GENOMIC DNA]</scope>
    <source>
        <strain evidence="1 2">BX4</strain>
    </source>
</reference>
<accession>A0ABR7F476</accession>
<protein>
    <submittedName>
        <fullName evidence="1">Uncharacterized protein</fullName>
    </submittedName>
</protein>